<feature type="compositionally biased region" description="Low complexity" evidence="1">
    <location>
        <begin position="186"/>
        <end position="195"/>
    </location>
</feature>
<dbReference type="RefSeq" id="WP_159808251.1">
    <property type="nucleotide sequence ID" value="NZ_BLJE01000003.1"/>
</dbReference>
<evidence type="ECO:0000256" key="2">
    <source>
        <dbReference type="SAM" id="Phobius"/>
    </source>
</evidence>
<dbReference type="AlphaFoldDB" id="A0A6N6JIM8"/>
<evidence type="ECO:0000313" key="4">
    <source>
        <dbReference type="Proteomes" id="UP000436822"/>
    </source>
</evidence>
<protein>
    <submittedName>
        <fullName evidence="3">Uncharacterized protein</fullName>
    </submittedName>
</protein>
<name>A0A6N6JIM8_9RHOB</name>
<keyword evidence="2" id="KW-0812">Transmembrane</keyword>
<keyword evidence="4" id="KW-1185">Reference proteome</keyword>
<feature type="region of interest" description="Disordered" evidence="1">
    <location>
        <begin position="107"/>
        <end position="237"/>
    </location>
</feature>
<keyword evidence="2" id="KW-1133">Transmembrane helix</keyword>
<proteinExistence type="predicted"/>
<keyword evidence="2" id="KW-0472">Membrane</keyword>
<evidence type="ECO:0000256" key="1">
    <source>
        <dbReference type="SAM" id="MobiDB-lite"/>
    </source>
</evidence>
<feature type="compositionally biased region" description="Basic and acidic residues" evidence="1">
    <location>
        <begin position="196"/>
        <end position="209"/>
    </location>
</feature>
<feature type="transmembrane region" description="Helical" evidence="2">
    <location>
        <begin position="37"/>
        <end position="59"/>
    </location>
</feature>
<sequence>MNQNSGGLTCVIGCWLIAALGGALVAALLMVLAGFSFVAAVALGGMAFVIAGLFLSIVFCKGLPGPNQVEVTSPVEDATRTSPKPVPAGAGEKGVVSSAELALGTSSVPAADVPKADPPKADPPKADPAPEPVEKPAPAAAKNGADARVAAAPASSDIKPSAKLAGEEELAERKGEWKYEGEAVSAKAKAPAKAKPAAEKKSAPKKAPEADSADVGTKPELLSAPRDGGADDLKQIKGVGPQLETMLNDMGIYHFDQVGSWSQDEADWVDANMPKFKGRVARDNWVDQAQKLAAGEETEFSKKVKKGGVYDA</sequence>
<feature type="transmembrane region" description="Helical" evidence="2">
    <location>
        <begin position="6"/>
        <end position="30"/>
    </location>
</feature>
<feature type="compositionally biased region" description="Basic and acidic residues" evidence="1">
    <location>
        <begin position="114"/>
        <end position="125"/>
    </location>
</feature>
<reference evidence="3 4" key="1">
    <citation type="submission" date="2019-12" db="EMBL/GenBank/DDBJ databases">
        <title>Litoreibacter badius sp. nov., a novel bacteriochlorophyll a-containing bacterium in the genus Litoreibacter.</title>
        <authorList>
            <person name="Kanamuro M."/>
            <person name="Takabe Y."/>
            <person name="Mori K."/>
            <person name="Takaichi S."/>
            <person name="Hanada S."/>
        </authorList>
    </citation>
    <scope>NUCLEOTIDE SEQUENCE [LARGE SCALE GENOMIC DNA]</scope>
    <source>
        <strain evidence="3 4">K6</strain>
    </source>
</reference>
<organism evidence="3 4">
    <name type="scientific">Litoreibacter roseus</name>
    <dbReference type="NCBI Taxonomy" id="2601869"/>
    <lineage>
        <taxon>Bacteria</taxon>
        <taxon>Pseudomonadati</taxon>
        <taxon>Pseudomonadota</taxon>
        <taxon>Alphaproteobacteria</taxon>
        <taxon>Rhodobacterales</taxon>
        <taxon>Roseobacteraceae</taxon>
        <taxon>Litoreibacter</taxon>
    </lineage>
</organism>
<dbReference type="Proteomes" id="UP000436822">
    <property type="component" value="Unassembled WGS sequence"/>
</dbReference>
<accession>A0A6N6JIM8</accession>
<feature type="compositionally biased region" description="Low complexity" evidence="1">
    <location>
        <begin position="136"/>
        <end position="154"/>
    </location>
</feature>
<gene>
    <name evidence="3" type="ORF">KIN_28710</name>
</gene>
<feature type="region of interest" description="Disordered" evidence="1">
    <location>
        <begin position="71"/>
        <end position="92"/>
    </location>
</feature>
<evidence type="ECO:0000313" key="3">
    <source>
        <dbReference type="EMBL" id="GFE65797.1"/>
    </source>
</evidence>
<dbReference type="EMBL" id="BLJE01000003">
    <property type="protein sequence ID" value="GFE65797.1"/>
    <property type="molecule type" value="Genomic_DNA"/>
</dbReference>
<comment type="caution">
    <text evidence="3">The sequence shown here is derived from an EMBL/GenBank/DDBJ whole genome shotgun (WGS) entry which is preliminary data.</text>
</comment>
<feature type="compositionally biased region" description="Basic and acidic residues" evidence="1">
    <location>
        <begin position="171"/>
        <end position="181"/>
    </location>
</feature>
<dbReference type="OrthoDB" id="9807941at2"/>